<evidence type="ECO:0000313" key="6">
    <source>
        <dbReference type="Proteomes" id="UP001189122"/>
    </source>
</evidence>
<name>A0A7I8I816_SPIIN</name>
<evidence type="ECO:0000259" key="4">
    <source>
        <dbReference type="PROSITE" id="PS50102"/>
    </source>
</evidence>
<dbReference type="InterPro" id="IPR035979">
    <property type="entry name" value="RBD_domain_sf"/>
</dbReference>
<dbReference type="InterPro" id="IPR000504">
    <property type="entry name" value="RRM_dom"/>
</dbReference>
<protein>
    <recommendedName>
        <fullName evidence="4">RRM domain-containing protein</fullName>
    </recommendedName>
</protein>
<dbReference type="FunFam" id="3.30.70.330:FF:000102">
    <property type="entry name" value="Heterogeneous nuclear ribonucleoprotein 1"/>
    <property type="match status" value="1"/>
</dbReference>
<dbReference type="GO" id="GO:0006417">
    <property type="term" value="P:regulation of translation"/>
    <property type="evidence" value="ECO:0007669"/>
    <property type="project" value="TreeGrafter"/>
</dbReference>
<evidence type="ECO:0000256" key="2">
    <source>
        <dbReference type="ARBA" id="ARBA00022884"/>
    </source>
</evidence>
<sequence>MKDRTTGRARGFGFVVFADPAVAESVLMEKHTIDGRIVEAKKAVPRDDQQIINRNNGSIQGSPGHGFTKKIFVGGLPSTVTEADFRRYFEKFGTITDAVVMYDHNTQRPRGFGFITYESEDAVDKVLFKTFHELNGKMVEVKKAVPKESSPVPAMRSPMGPNYGQSRVNSFFNGSNSSPINGFGVRMDARFGSTPVGRSGFPPFSRVGYRMGMNFDPGMSPNYSLIRNHNNNVGFGREMSPFYSGSSSRFTSPIGYSGSNAVLSRSSVPLLTYGEMETLTMLQVLQMVATFLALKLASLGPLVAAQWTGLVPSPPRFRVCRTGHFGLMEVSVMRVVRIG</sequence>
<accession>A0A7I8I816</accession>
<reference evidence="5 6" key="1">
    <citation type="submission" date="2019-12" db="EMBL/GenBank/DDBJ databases">
        <authorList>
            <person name="Scholz U."/>
            <person name="Mascher M."/>
            <person name="Fiebig A."/>
        </authorList>
    </citation>
    <scope>NUCLEOTIDE SEQUENCE</scope>
</reference>
<feature type="domain" description="RRM" evidence="4">
    <location>
        <begin position="69"/>
        <end position="146"/>
    </location>
</feature>
<evidence type="ECO:0000256" key="1">
    <source>
        <dbReference type="ARBA" id="ARBA00022737"/>
    </source>
</evidence>
<dbReference type="InterPro" id="IPR012677">
    <property type="entry name" value="Nucleotide-bd_a/b_plait_sf"/>
</dbReference>
<dbReference type="PANTHER" id="PTHR48032:SF6">
    <property type="entry name" value="RNA-BINDING (RRM_RBD_RNP MOTIFS) FAMILY PROTEIN"/>
    <property type="match status" value="1"/>
</dbReference>
<proteinExistence type="predicted"/>
<dbReference type="SUPFAM" id="SSF54928">
    <property type="entry name" value="RNA-binding domain, RBD"/>
    <property type="match status" value="2"/>
</dbReference>
<dbReference type="CDD" id="cd12330">
    <property type="entry name" value="RRM2_Hrp1p"/>
    <property type="match status" value="1"/>
</dbReference>
<dbReference type="Gene3D" id="3.30.70.330">
    <property type="match status" value="2"/>
</dbReference>
<keyword evidence="2 3" id="KW-0694">RNA-binding</keyword>
<feature type="domain" description="RRM" evidence="4">
    <location>
        <begin position="1"/>
        <end position="45"/>
    </location>
</feature>
<evidence type="ECO:0000313" key="5">
    <source>
        <dbReference type="EMBL" id="CAA2613803.1"/>
    </source>
</evidence>
<dbReference type="EMBL" id="CACRZD030000001">
    <property type="protein sequence ID" value="CAA6653618.1"/>
    <property type="molecule type" value="Genomic_DNA"/>
</dbReference>
<dbReference type="AlphaFoldDB" id="A0A7I8I816"/>
<dbReference type="EMBL" id="LR743588">
    <property type="protein sequence ID" value="CAA2613803.1"/>
    <property type="molecule type" value="Genomic_DNA"/>
</dbReference>
<dbReference type="PANTHER" id="PTHR48032">
    <property type="entry name" value="RNA-BINDING PROTEIN MUSASHI HOMOLOG RBP6"/>
    <property type="match status" value="1"/>
</dbReference>
<dbReference type="PROSITE" id="PS50102">
    <property type="entry name" value="RRM"/>
    <property type="match status" value="2"/>
</dbReference>
<keyword evidence="1" id="KW-0677">Repeat</keyword>
<dbReference type="SMART" id="SM00360">
    <property type="entry name" value="RRM"/>
    <property type="match status" value="1"/>
</dbReference>
<dbReference type="Proteomes" id="UP001189122">
    <property type="component" value="Unassembled WGS sequence"/>
</dbReference>
<organism evidence="5">
    <name type="scientific">Spirodela intermedia</name>
    <name type="common">Intermediate duckweed</name>
    <dbReference type="NCBI Taxonomy" id="51605"/>
    <lineage>
        <taxon>Eukaryota</taxon>
        <taxon>Viridiplantae</taxon>
        <taxon>Streptophyta</taxon>
        <taxon>Embryophyta</taxon>
        <taxon>Tracheophyta</taxon>
        <taxon>Spermatophyta</taxon>
        <taxon>Magnoliopsida</taxon>
        <taxon>Liliopsida</taxon>
        <taxon>Araceae</taxon>
        <taxon>Lemnoideae</taxon>
        <taxon>Spirodela</taxon>
    </lineage>
</organism>
<evidence type="ECO:0000256" key="3">
    <source>
        <dbReference type="PROSITE-ProRule" id="PRU00176"/>
    </source>
</evidence>
<keyword evidence="6" id="KW-1185">Reference proteome</keyword>
<dbReference type="GO" id="GO:0003729">
    <property type="term" value="F:mRNA binding"/>
    <property type="evidence" value="ECO:0007669"/>
    <property type="project" value="TreeGrafter"/>
</dbReference>
<dbReference type="Pfam" id="PF00076">
    <property type="entry name" value="RRM_1"/>
    <property type="match status" value="1"/>
</dbReference>
<gene>
    <name evidence="5" type="ORF">SI7747_01000208</name>
</gene>